<name>A0AAX2A8P8_9BACT</name>
<dbReference type="InterPro" id="IPR003423">
    <property type="entry name" value="OMP_efflux"/>
</dbReference>
<protein>
    <submittedName>
        <fullName evidence="2">Outer membrane efflux protein, TolC family, putative CusC</fullName>
    </submittedName>
</protein>
<organism evidence="3 5">
    <name type="scientific">Halarcobacter bivalviorum</name>
    <dbReference type="NCBI Taxonomy" id="663364"/>
    <lineage>
        <taxon>Bacteria</taxon>
        <taxon>Pseudomonadati</taxon>
        <taxon>Campylobacterota</taxon>
        <taxon>Epsilonproteobacteria</taxon>
        <taxon>Campylobacterales</taxon>
        <taxon>Arcobacteraceae</taxon>
        <taxon>Halarcobacter</taxon>
    </lineage>
</organism>
<dbReference type="InterPro" id="IPR010131">
    <property type="entry name" value="MdtP/NodT-like"/>
</dbReference>
<dbReference type="EMBL" id="PDKM01000004">
    <property type="protein sequence ID" value="RXK09733.1"/>
    <property type="molecule type" value="Genomic_DNA"/>
</dbReference>
<keyword evidence="5" id="KW-1185">Reference proteome</keyword>
<comment type="similarity">
    <text evidence="1">Belongs to the outer membrane factor (OMF) (TC 1.B.17) family.</text>
</comment>
<dbReference type="EMBL" id="CP031217">
    <property type="protein sequence ID" value="AXH11079.1"/>
    <property type="molecule type" value="Genomic_DNA"/>
</dbReference>
<proteinExistence type="inferred from homology"/>
<evidence type="ECO:0000313" key="5">
    <source>
        <dbReference type="Proteomes" id="UP000289193"/>
    </source>
</evidence>
<dbReference type="KEGG" id="hbv:ABIV_0037"/>
<dbReference type="Pfam" id="PF02321">
    <property type="entry name" value="OEP"/>
    <property type="match status" value="1"/>
</dbReference>
<evidence type="ECO:0000313" key="4">
    <source>
        <dbReference type="Proteomes" id="UP000253850"/>
    </source>
</evidence>
<dbReference type="Gene3D" id="1.20.1600.10">
    <property type="entry name" value="Outer membrane efflux proteins (OEP)"/>
    <property type="match status" value="1"/>
</dbReference>
<dbReference type="PANTHER" id="PTHR30203">
    <property type="entry name" value="OUTER MEMBRANE CATION EFFLUX PROTEIN"/>
    <property type="match status" value="1"/>
</dbReference>
<reference evidence="2 4" key="2">
    <citation type="submission" date="2018-07" db="EMBL/GenBank/DDBJ databases">
        <title>Complete genome of the Arcobacter bivalviorum type strain LMG 26154.</title>
        <authorList>
            <person name="Miller W.G."/>
            <person name="Yee E."/>
            <person name="Bono J.L."/>
        </authorList>
    </citation>
    <scope>NUCLEOTIDE SEQUENCE [LARGE SCALE GENOMIC DNA]</scope>
    <source>
        <strain evidence="2 4">LMG 26154</strain>
    </source>
</reference>
<dbReference type="AlphaFoldDB" id="A0AAX2A8P8"/>
<sequence>MIKQSLILILFSSLIFAKSIDKVVDEALIKNSSLQAMEQTIASAKEQIDLASKWENPVLSLGATDIQFDDISKRDLEAMQAQFIGLTQTIPLGEKKEIEQDIARNDYELSKLLLEDKKLELRAKIYEYIYNIKLLDERIALFSELKQNVNELQKLLEEFYKYNKASQIDIIKVQTLYVELDISERKLINTQTTMKLKLEQLTYSSYKDIDISTELEEIVLEKNFDNHPKLLQIKKNIEKFDNTSLYEKEKKNSDIKLSVNYFQRDSKYEDYLNVSVAIPLSVYGSEDIKAKKAKLKANEFKNLLEDSKLQFKNQISILQDNINNALYSYEKLNESIIPKYNQIQRTLESYNRFSSLKQIDSKQLIRNLNELINYKLKAIDEKQTYFTNFSNSIYFTKVKK</sequence>
<dbReference type="RefSeq" id="WP_114837975.1">
    <property type="nucleotide sequence ID" value="NZ_CP031217.1"/>
</dbReference>
<dbReference type="Proteomes" id="UP000253850">
    <property type="component" value="Chromosome"/>
</dbReference>
<accession>A0AAX2A8P8</accession>
<gene>
    <name evidence="2" type="ORF">ABIV_0037</name>
    <name evidence="3" type="ORF">CRV05_08355</name>
</gene>
<reference evidence="3 5" key="1">
    <citation type="submission" date="2017-10" db="EMBL/GenBank/DDBJ databases">
        <title>Genomics of the genus Arcobacter.</title>
        <authorList>
            <person name="Perez-Cataluna A."/>
            <person name="Figueras M.J."/>
        </authorList>
    </citation>
    <scope>NUCLEOTIDE SEQUENCE [LARGE SCALE GENOMIC DNA]</scope>
    <source>
        <strain evidence="3 5">CECT 7835</strain>
    </source>
</reference>
<dbReference type="Proteomes" id="UP000289193">
    <property type="component" value="Unassembled WGS sequence"/>
</dbReference>
<evidence type="ECO:0000313" key="3">
    <source>
        <dbReference type="EMBL" id="RXK09733.1"/>
    </source>
</evidence>
<evidence type="ECO:0000256" key="1">
    <source>
        <dbReference type="ARBA" id="ARBA00007613"/>
    </source>
</evidence>
<evidence type="ECO:0000313" key="2">
    <source>
        <dbReference type="EMBL" id="AXH11079.1"/>
    </source>
</evidence>
<dbReference type="SUPFAM" id="SSF56954">
    <property type="entry name" value="Outer membrane efflux proteins (OEP)"/>
    <property type="match status" value="1"/>
</dbReference>
<dbReference type="GO" id="GO:0015562">
    <property type="term" value="F:efflux transmembrane transporter activity"/>
    <property type="evidence" value="ECO:0007669"/>
    <property type="project" value="InterPro"/>
</dbReference>